<organism evidence="1 2">
    <name type="scientific">Cronobacter phage LPCS28</name>
    <dbReference type="NCBI Taxonomy" id="2924885"/>
    <lineage>
        <taxon>Viruses</taxon>
        <taxon>Duplodnaviria</taxon>
        <taxon>Heunggongvirae</taxon>
        <taxon>Uroviricota</taxon>
        <taxon>Caudoviricetes</taxon>
        <taxon>Pantevenvirales</taxon>
        <taxon>Straboviridae</taxon>
        <taxon>Nanhuvirus</taxon>
        <taxon>Nanhuvirus LPCS28</taxon>
    </lineage>
</organism>
<dbReference type="Proteomes" id="UP000832072">
    <property type="component" value="Segment"/>
</dbReference>
<gene>
    <name evidence="1" type="ORF">EHEKIMEA_00290</name>
</gene>
<sequence length="217" mass="24782">MRNLQIYDVIENGKIYQFQSLYALDMFKRKSHSMSRMAHDVGMNPFQIVRVTKQATGGEIHVQYQTEFKGAIRSAYIDKHSVAFLSATIREFEPGEVYRAEACNKAYIITRYGQKFWDHIGVNDFVVENLICVPNPNAPELRLATIINNNGITKEFSLNAYDAQAFTSRKGFTLPKPVDKSSGSVRVQYLEIAPITNEKERLAAIKLLESIRYETTM</sequence>
<protein>
    <submittedName>
        <fullName evidence="1">Uncharacterized protein</fullName>
    </submittedName>
</protein>
<proteinExistence type="predicted"/>
<evidence type="ECO:0000313" key="1">
    <source>
        <dbReference type="EMBL" id="UNY47172.1"/>
    </source>
</evidence>
<evidence type="ECO:0000313" key="2">
    <source>
        <dbReference type="Proteomes" id="UP000832072"/>
    </source>
</evidence>
<keyword evidence="2" id="KW-1185">Reference proteome</keyword>
<accession>A0AAE9G5K2</accession>
<dbReference type="EMBL" id="OM638103">
    <property type="protein sequence ID" value="UNY47172.1"/>
    <property type="molecule type" value="Genomic_DNA"/>
</dbReference>
<name>A0AAE9G5K2_9CAUD</name>
<reference evidence="1 2" key="1">
    <citation type="submission" date="2022-02" db="EMBL/GenBank/DDBJ databases">
        <authorList>
            <person name="Tian F."/>
            <person name="Li J."/>
            <person name="Li F."/>
            <person name="Tong Y."/>
        </authorList>
    </citation>
    <scope>NUCLEOTIDE SEQUENCE [LARGE SCALE GENOMIC DNA]</scope>
</reference>